<organism evidence="10 11">
    <name type="scientific">Helobdella robusta</name>
    <name type="common">Californian leech</name>
    <dbReference type="NCBI Taxonomy" id="6412"/>
    <lineage>
        <taxon>Eukaryota</taxon>
        <taxon>Metazoa</taxon>
        <taxon>Spiralia</taxon>
        <taxon>Lophotrochozoa</taxon>
        <taxon>Annelida</taxon>
        <taxon>Clitellata</taxon>
        <taxon>Hirudinea</taxon>
        <taxon>Rhynchobdellida</taxon>
        <taxon>Glossiphoniidae</taxon>
        <taxon>Helobdella</taxon>
    </lineage>
</organism>
<dbReference type="Pfam" id="PF13091">
    <property type="entry name" value="PLDc_2"/>
    <property type="match status" value="1"/>
</dbReference>
<reference evidence="11" key="1">
    <citation type="submission" date="2012-12" db="EMBL/GenBank/DDBJ databases">
        <authorList>
            <person name="Hellsten U."/>
            <person name="Grimwood J."/>
            <person name="Chapman J.A."/>
            <person name="Shapiro H."/>
            <person name="Aerts A."/>
            <person name="Otillar R.P."/>
            <person name="Terry A.Y."/>
            <person name="Boore J.L."/>
            <person name="Simakov O."/>
            <person name="Marletaz F."/>
            <person name="Cho S.-J."/>
            <person name="Edsinger-Gonzales E."/>
            <person name="Havlak P."/>
            <person name="Kuo D.-H."/>
            <person name="Larsson T."/>
            <person name="Lv J."/>
            <person name="Arendt D."/>
            <person name="Savage R."/>
            <person name="Osoegawa K."/>
            <person name="de Jong P."/>
            <person name="Lindberg D.R."/>
            <person name="Seaver E.C."/>
            <person name="Weisblat D.A."/>
            <person name="Putnam N.H."/>
            <person name="Grigoriev I.V."/>
            <person name="Rokhsar D.S."/>
        </authorList>
    </citation>
    <scope>NUCLEOTIDE SEQUENCE</scope>
</reference>
<evidence type="ECO:0000256" key="7">
    <source>
        <dbReference type="SAM" id="Phobius"/>
    </source>
</evidence>
<evidence type="ECO:0000256" key="3">
    <source>
        <dbReference type="ARBA" id="ARBA00023098"/>
    </source>
</evidence>
<name>T1EF80_HELRO</name>
<dbReference type="AlphaFoldDB" id="T1EF80"/>
<dbReference type="PANTHER" id="PTHR43856">
    <property type="entry name" value="CARDIOLIPIN HYDROLASE"/>
    <property type="match status" value="1"/>
</dbReference>
<dbReference type="GO" id="GO:0016891">
    <property type="term" value="F:RNA endonuclease activity producing 5'-phosphomonoesters, hydrolytic mechanism"/>
    <property type="evidence" value="ECO:0000318"/>
    <property type="project" value="GO_Central"/>
</dbReference>
<evidence type="ECO:0000313" key="9">
    <source>
        <dbReference type="EMBL" id="ESO05597.1"/>
    </source>
</evidence>
<keyword evidence="7" id="KW-1133">Transmembrane helix</keyword>
<dbReference type="Gene3D" id="3.30.870.10">
    <property type="entry name" value="Endonuclease Chain A"/>
    <property type="match status" value="1"/>
</dbReference>
<keyword evidence="2" id="KW-0442">Lipid degradation</keyword>
<dbReference type="GO" id="GO:0016042">
    <property type="term" value="P:lipid catabolic process"/>
    <property type="evidence" value="ECO:0007669"/>
    <property type="project" value="UniProtKB-KW"/>
</dbReference>
<dbReference type="eggNOG" id="ENOG502RXG9">
    <property type="taxonomic scope" value="Eukaryota"/>
</dbReference>
<dbReference type="InterPro" id="IPR001736">
    <property type="entry name" value="PLipase_D/transphosphatidylase"/>
</dbReference>
<dbReference type="OMA" id="AVCAKEH"/>
<proteinExistence type="inferred from homology"/>
<reference evidence="9 11" key="2">
    <citation type="journal article" date="2013" name="Nature">
        <title>Insights into bilaterian evolution from three spiralian genomes.</title>
        <authorList>
            <person name="Simakov O."/>
            <person name="Marletaz F."/>
            <person name="Cho S.J."/>
            <person name="Edsinger-Gonzales E."/>
            <person name="Havlak P."/>
            <person name="Hellsten U."/>
            <person name="Kuo D.H."/>
            <person name="Larsson T."/>
            <person name="Lv J."/>
            <person name="Arendt D."/>
            <person name="Savage R."/>
            <person name="Osoegawa K."/>
            <person name="de Jong P."/>
            <person name="Grimwood J."/>
            <person name="Chapman J.A."/>
            <person name="Shapiro H."/>
            <person name="Aerts A."/>
            <person name="Otillar R.P."/>
            <person name="Terry A.Y."/>
            <person name="Boore J.L."/>
            <person name="Grigoriev I.V."/>
            <person name="Lindberg D.R."/>
            <person name="Seaver E.C."/>
            <person name="Weisblat D.A."/>
            <person name="Putnam N.H."/>
            <person name="Rokhsar D.S."/>
        </authorList>
    </citation>
    <scope>NUCLEOTIDE SEQUENCE</scope>
</reference>
<keyword evidence="3" id="KW-0443">Lipid metabolism</keyword>
<protein>
    <recommendedName>
        <fullName evidence="5">Mitochondrial cardiolipin hydrolase</fullName>
    </recommendedName>
    <alternativeName>
        <fullName evidence="6">Mitochondrial phospholipase</fullName>
    </alternativeName>
</protein>
<evidence type="ECO:0000256" key="5">
    <source>
        <dbReference type="ARBA" id="ARBA00040549"/>
    </source>
</evidence>
<feature type="domain" description="PLD phosphodiesterase" evidence="8">
    <location>
        <begin position="155"/>
        <end position="182"/>
    </location>
</feature>
<dbReference type="InterPro" id="IPR051406">
    <property type="entry name" value="PLD_domain"/>
</dbReference>
<dbReference type="PANTHER" id="PTHR43856:SF1">
    <property type="entry name" value="MITOCHONDRIAL CARDIOLIPIN HYDROLASE"/>
    <property type="match status" value="1"/>
</dbReference>
<dbReference type="EMBL" id="KB096325">
    <property type="protein sequence ID" value="ESO05597.1"/>
    <property type="molecule type" value="Genomic_DNA"/>
</dbReference>
<dbReference type="GeneID" id="20195232"/>
<dbReference type="SUPFAM" id="SSF56024">
    <property type="entry name" value="Phospholipase D/nuclease"/>
    <property type="match status" value="1"/>
</dbReference>
<accession>T1EF80</accession>
<dbReference type="KEGG" id="hro:HELRODRAFT_111094"/>
<dbReference type="GO" id="GO:0005739">
    <property type="term" value="C:mitochondrion"/>
    <property type="evidence" value="ECO:0000318"/>
    <property type="project" value="GO_Central"/>
</dbReference>
<evidence type="ECO:0000256" key="1">
    <source>
        <dbReference type="ARBA" id="ARBA00022801"/>
    </source>
</evidence>
<evidence type="ECO:0000313" key="11">
    <source>
        <dbReference type="Proteomes" id="UP000015101"/>
    </source>
</evidence>
<dbReference type="RefSeq" id="XP_009016230.1">
    <property type="nucleotide sequence ID" value="XM_009017982.1"/>
</dbReference>
<evidence type="ECO:0000313" key="10">
    <source>
        <dbReference type="EnsemblMetazoa" id="HelroP111094"/>
    </source>
</evidence>
<keyword evidence="11" id="KW-1185">Reference proteome</keyword>
<feature type="transmembrane region" description="Helical" evidence="7">
    <location>
        <begin position="12"/>
        <end position="32"/>
    </location>
</feature>
<dbReference type="EMBL" id="AMQM01003827">
    <property type="status" value="NOT_ANNOTATED_CDS"/>
    <property type="molecule type" value="Genomic_DNA"/>
</dbReference>
<dbReference type="Proteomes" id="UP000015101">
    <property type="component" value="Unassembled WGS sequence"/>
</dbReference>
<keyword evidence="7" id="KW-0812">Transmembrane</keyword>
<dbReference type="SMART" id="SM00155">
    <property type="entry name" value="PLDc"/>
    <property type="match status" value="1"/>
</dbReference>
<dbReference type="HOGENOM" id="CLU_080814_0_1_1"/>
<dbReference type="GO" id="GO:0034587">
    <property type="term" value="P:piRNA processing"/>
    <property type="evidence" value="ECO:0000318"/>
    <property type="project" value="GO_Central"/>
</dbReference>
<evidence type="ECO:0000256" key="4">
    <source>
        <dbReference type="ARBA" id="ARBA00038012"/>
    </source>
</evidence>
<keyword evidence="1" id="KW-0378">Hydrolase</keyword>
<dbReference type="InterPro" id="IPR025202">
    <property type="entry name" value="PLD-like_dom"/>
</dbReference>
<dbReference type="FunCoup" id="T1EF80">
    <property type="interactions" value="95"/>
</dbReference>
<reference evidence="10" key="3">
    <citation type="submission" date="2015-06" db="UniProtKB">
        <authorList>
            <consortium name="EnsemblMetazoa"/>
        </authorList>
    </citation>
    <scope>IDENTIFICATION</scope>
</reference>
<comment type="similarity">
    <text evidence="4">Belongs to the phospholipase D family. MitoPLD/Zucchini subfamily.</text>
</comment>
<dbReference type="InParanoid" id="T1EF80"/>
<sequence>MNGILSLKKVLGLLLTSCTTYIIIKKLLPYYVRNKSLKKSKNDEKILKVLFFPDPKPTCALKFASRNGCTRARCNLSHEPSFASAQLLSCLFRTKHQLDVCIYVFTAIELGDLVINLHRSGVNVRVITDDEQVDASSSQIDRLRQAGIQARHDASSYLMHHKFAIVDKKLLINGSFNWTLTATTGNNENLMITNDSEFVDKFSEEFEKLWNLFDPKLFNATT</sequence>
<dbReference type="OrthoDB" id="5205528at2759"/>
<dbReference type="STRING" id="6412.T1EF80"/>
<dbReference type="PROSITE" id="PS50035">
    <property type="entry name" value="PLD"/>
    <property type="match status" value="1"/>
</dbReference>
<keyword evidence="7" id="KW-0472">Membrane</keyword>
<dbReference type="CTD" id="20195232"/>
<evidence type="ECO:0000259" key="8">
    <source>
        <dbReference type="PROSITE" id="PS50035"/>
    </source>
</evidence>
<evidence type="ECO:0000256" key="6">
    <source>
        <dbReference type="ARBA" id="ARBA00043167"/>
    </source>
</evidence>
<evidence type="ECO:0000256" key="2">
    <source>
        <dbReference type="ARBA" id="ARBA00022963"/>
    </source>
</evidence>
<gene>
    <name evidence="10" type="primary">20195232</name>
    <name evidence="9" type="ORF">HELRODRAFT_111094</name>
</gene>
<dbReference type="CDD" id="cd09171">
    <property type="entry name" value="PLDc_vPLD6_like"/>
    <property type="match status" value="1"/>
</dbReference>
<dbReference type="EnsemblMetazoa" id="HelroT111094">
    <property type="protein sequence ID" value="HelroP111094"/>
    <property type="gene ID" value="HelroG111094"/>
</dbReference>